<dbReference type="Proteomes" id="UP001292084">
    <property type="component" value="Unassembled WGS sequence"/>
</dbReference>
<evidence type="ECO:0000313" key="3">
    <source>
        <dbReference type="Proteomes" id="UP001292084"/>
    </source>
</evidence>
<gene>
    <name evidence="2" type="ORF">UFB30_03545</name>
</gene>
<dbReference type="InterPro" id="IPR058930">
    <property type="entry name" value="YwzD"/>
</dbReference>
<dbReference type="RefSeq" id="WP_322420288.1">
    <property type="nucleotide sequence ID" value="NZ_JAXQNN010000001.1"/>
</dbReference>
<dbReference type="EMBL" id="JAXQNN010000001">
    <property type="protein sequence ID" value="MDZ5711279.1"/>
    <property type="molecule type" value="Genomic_DNA"/>
</dbReference>
<accession>A0ABU5KJ47</accession>
<feature type="compositionally biased region" description="Polar residues" evidence="1">
    <location>
        <begin position="1"/>
        <end position="12"/>
    </location>
</feature>
<protein>
    <submittedName>
        <fullName evidence="2">Uncharacterized protein</fullName>
    </submittedName>
</protein>
<keyword evidence="3" id="KW-1185">Reference proteome</keyword>
<evidence type="ECO:0000313" key="2">
    <source>
        <dbReference type="EMBL" id="MDZ5711279.1"/>
    </source>
</evidence>
<sequence>MAMEQLTSNHLSSILKEAHTKGEKEELTAEQMVQWLASKLNTHDAK</sequence>
<feature type="compositionally biased region" description="Basic and acidic residues" evidence="1">
    <location>
        <begin position="16"/>
        <end position="27"/>
    </location>
</feature>
<evidence type="ECO:0000256" key="1">
    <source>
        <dbReference type="SAM" id="MobiDB-lite"/>
    </source>
</evidence>
<organism evidence="2 3">
    <name type="scientific">Jeotgalibacillus haloalkalitolerans</name>
    <dbReference type="NCBI Taxonomy" id="3104292"/>
    <lineage>
        <taxon>Bacteria</taxon>
        <taxon>Bacillati</taxon>
        <taxon>Bacillota</taxon>
        <taxon>Bacilli</taxon>
        <taxon>Bacillales</taxon>
        <taxon>Caryophanaceae</taxon>
        <taxon>Jeotgalibacillus</taxon>
    </lineage>
</organism>
<name>A0ABU5KJ47_9BACL</name>
<comment type="caution">
    <text evidence="2">The sequence shown here is derived from an EMBL/GenBank/DDBJ whole genome shotgun (WGS) entry which is preliminary data.</text>
</comment>
<feature type="region of interest" description="Disordered" evidence="1">
    <location>
        <begin position="1"/>
        <end position="27"/>
    </location>
</feature>
<dbReference type="Pfam" id="PF26162">
    <property type="entry name" value="YwzD"/>
    <property type="match status" value="1"/>
</dbReference>
<reference evidence="2 3" key="1">
    <citation type="submission" date="2023-12" db="EMBL/GenBank/DDBJ databases">
        <title>Jeotgalibacillus haloalkaliphilus sp. nov., a novel salt-tolerant bacteria, isolated from the estuary of the Fenhe River into the Yellow River.</title>
        <authorList>
            <person name="Li Y."/>
        </authorList>
    </citation>
    <scope>NUCLEOTIDE SEQUENCE [LARGE SCALE GENOMIC DNA]</scope>
    <source>
        <strain evidence="2 3">HH7-29</strain>
    </source>
</reference>
<proteinExistence type="predicted"/>